<organism evidence="8 9">
    <name type="scientific">Pseudopedobacter saltans</name>
    <dbReference type="NCBI Taxonomy" id="151895"/>
    <lineage>
        <taxon>Bacteria</taxon>
        <taxon>Pseudomonadati</taxon>
        <taxon>Bacteroidota</taxon>
        <taxon>Sphingobacteriia</taxon>
        <taxon>Sphingobacteriales</taxon>
        <taxon>Sphingobacteriaceae</taxon>
        <taxon>Pseudopedobacter</taxon>
    </lineage>
</organism>
<feature type="signal peptide" evidence="6">
    <location>
        <begin position="1"/>
        <end position="22"/>
    </location>
</feature>
<dbReference type="SMART" id="SM00089">
    <property type="entry name" value="PKD"/>
    <property type="match status" value="6"/>
</dbReference>
<keyword evidence="3" id="KW-0677">Repeat</keyword>
<evidence type="ECO:0000256" key="6">
    <source>
        <dbReference type="SAM" id="SignalP"/>
    </source>
</evidence>
<dbReference type="NCBIfam" id="TIGR04131">
    <property type="entry name" value="Bac_Flav_CTERM"/>
    <property type="match status" value="1"/>
</dbReference>
<dbReference type="Gene3D" id="2.60.40.10">
    <property type="entry name" value="Immunoglobulins"/>
    <property type="match status" value="7"/>
</dbReference>
<feature type="domain" description="PKD" evidence="7">
    <location>
        <begin position="216"/>
        <end position="260"/>
    </location>
</feature>
<keyword evidence="6" id="KW-0732">Signal</keyword>
<dbReference type="GO" id="GO:0006816">
    <property type="term" value="P:calcium ion transport"/>
    <property type="evidence" value="ECO:0007669"/>
    <property type="project" value="TreeGrafter"/>
</dbReference>
<dbReference type="PANTHER" id="PTHR46730">
    <property type="entry name" value="POLYCYSTIN-1"/>
    <property type="match status" value="1"/>
</dbReference>
<dbReference type="InterPro" id="IPR026341">
    <property type="entry name" value="T9SS_type_B"/>
</dbReference>
<feature type="domain" description="PKD" evidence="7">
    <location>
        <begin position="936"/>
        <end position="991"/>
    </location>
</feature>
<evidence type="ECO:0000313" key="8">
    <source>
        <dbReference type="EMBL" id="PZP51111.1"/>
    </source>
</evidence>
<feature type="domain" description="PKD" evidence="7">
    <location>
        <begin position="49"/>
        <end position="86"/>
    </location>
</feature>
<evidence type="ECO:0000313" key="9">
    <source>
        <dbReference type="Proteomes" id="UP000249645"/>
    </source>
</evidence>
<dbReference type="InterPro" id="IPR000601">
    <property type="entry name" value="PKD_dom"/>
</dbReference>
<dbReference type="InterPro" id="IPR035986">
    <property type="entry name" value="PKD_dom_sf"/>
</dbReference>
<dbReference type="Proteomes" id="UP000249645">
    <property type="component" value="Unassembled WGS sequence"/>
</dbReference>
<comment type="subcellular location">
    <subcellularLocation>
        <location evidence="1">Membrane</location>
        <topology evidence="1">Multi-pass membrane protein</topology>
    </subcellularLocation>
</comment>
<name>A0A2W5F4S0_9SPHI</name>
<dbReference type="GO" id="GO:0005261">
    <property type="term" value="F:monoatomic cation channel activity"/>
    <property type="evidence" value="ECO:0007669"/>
    <property type="project" value="TreeGrafter"/>
</dbReference>
<protein>
    <recommendedName>
        <fullName evidence="7">PKD domain-containing protein</fullName>
    </recommendedName>
</protein>
<feature type="chain" id="PRO_5016084352" description="PKD domain-containing protein" evidence="6">
    <location>
        <begin position="23"/>
        <end position="1505"/>
    </location>
</feature>
<reference evidence="8 9" key="1">
    <citation type="submission" date="2017-11" db="EMBL/GenBank/DDBJ databases">
        <title>Infants hospitalized years apart are colonized by the same room-sourced microbial strains.</title>
        <authorList>
            <person name="Brooks B."/>
            <person name="Olm M.R."/>
            <person name="Firek B.A."/>
            <person name="Baker R."/>
            <person name="Thomas B.C."/>
            <person name="Morowitz M.J."/>
            <person name="Banfield J.F."/>
        </authorList>
    </citation>
    <scope>NUCLEOTIDE SEQUENCE [LARGE SCALE GENOMIC DNA]</scope>
    <source>
        <strain evidence="8">S2_009_000_R2_76</strain>
    </source>
</reference>
<evidence type="ECO:0000259" key="7">
    <source>
        <dbReference type="PROSITE" id="PS50093"/>
    </source>
</evidence>
<dbReference type="PROSITE" id="PS50093">
    <property type="entry name" value="PKD"/>
    <property type="match status" value="5"/>
</dbReference>
<dbReference type="Pfam" id="PF18911">
    <property type="entry name" value="PKD_4"/>
    <property type="match status" value="5"/>
</dbReference>
<comment type="caution">
    <text evidence="8">The sequence shown here is derived from an EMBL/GenBank/DDBJ whole genome shotgun (WGS) entry which is preliminary data.</text>
</comment>
<gene>
    <name evidence="8" type="ORF">DI598_04025</name>
</gene>
<keyword evidence="4" id="KW-1133">Transmembrane helix</keyword>
<evidence type="ECO:0000256" key="4">
    <source>
        <dbReference type="ARBA" id="ARBA00022989"/>
    </source>
</evidence>
<dbReference type="CDD" id="cd00146">
    <property type="entry name" value="PKD"/>
    <property type="match status" value="4"/>
</dbReference>
<evidence type="ECO:0000256" key="3">
    <source>
        <dbReference type="ARBA" id="ARBA00022737"/>
    </source>
</evidence>
<accession>A0A2W5F4S0</accession>
<sequence>MKNNLLLVATLLFFFICPSVSAQNAPTFTISVNGNEVNSVCLGIAPTFKATSSSNSFSWDFGDGKSGTGSSISNQYTQAGSYIVTLKDNETGLSTPKTIVVNPVPKSSFSLSSNSSCTGTPITFTSTSTSISPIVLYQWDFGNGNGASKSNPSTDFSYNSAGTFTPSLIVQDQNGCTGTSINNPQIQIGGSDVQASFQANGNLFYSCDNSIAFVNNSNENGKSGVSYTWDFGDNSTSNSKNPGTHTYGGPGVYKVSLKASYGGNAGCAPGFTQTVYIGKPTISINAPNEICANALFNLSATSNINGFVESISDLTWQLDNGNVLNGGASGYFNNVPGSNLVRVTNVKGCPNQATKLVNVLAAPQVNLSLIPSFGACTETIVSFTTTTSSSNTTPVQSYNWTAGDGTPPTGNVPSSAYIHQYDVAGNYTASVSATSTSGCTSTTQVPVSIINDCTDYGFGTAYNPVFSFTSLGCNNKYTITIKNKNGLNPVKEWIVDGIVYPAVNDEATVSLPPPNPGEKNKKYTVRTVFKNGTFADTKNIGIIDEEANFTFINTDNGSKFCASNRFVFYTDTSINLQNVSQLIWKIVNIGTQESYNISGNSPSFVFPKPGEYSVELTVYDVRPTPCISTITKNIKVDGMAIDFTADSTVFCYANPTMNLKVHINNSANIQSIYWETGDGTRFNSLASATDTTLVYQYNYTGNNNQNFYRVYFAALDADGCLTSLGKDDFIKIFVPKVSFYKTDTILCSTKKILIQNTSNVPNGDYLWKVGNFTKTYQNRSEFNHTFDSIPNPSTMDVYLKVTDAGGCTKDTLIENYIRFAKPTAKFDIVNKNLLNECPSYTLILKNASNNFTSANWVITDRAVSSYSILDSLYYTVRHPGKTSINLNISLDGCSDTIIDTFTVKGPVATLKILDSVGCTPYNSRMVISHNDDVNGYQWDFGDGNTIVSANADSIVHTYRTAGTYTPKVSVSGYEGCTDSLDVLTTITAAHLSPTMQAFNVLDKCSLDTPKFLNTTQIIAIPIQKYIWNWGNVLKEENNSKDTIARLFPDTSMYVPVSLTAVTDFCTATSDTVIVSPHFTNKISIVGDSAFCDNVSLSLKGVATNTPDANNIYTWYTQKDSVLYSGKDSTLTMPMDSSLMNLVKLKLTNTFGCTNTTTQNIKLLKSPTILLDDSLKLCRADSITLHGSADGNFLWNSTSSQILDPTSSNPTIYPSESTYFYTTVTNNDNCQAKDSIWVQVDARIGTSYQDNYKSCLSDTLGTTIQVNTQIPSHFTWSSLPLDGSITDSTGPIITVNPRVMTTYHFVAHSQNVCPDETGDILLQYAPSPVINFVNKVITEPAGTFFTLAPNIENLTPGTRFTWTPDTRLDNRYAQNPTVIADKDITYTLALLDQYGCTTSDSVSIKVLCNTSKILMANAFTPNEDGKNDRFYVTGYGIRNVVHFYVIDRWGKKIFERNNIAANDISQGWDGTINGKPCEAGTYMYMGEVECTEGNKIPIKGSVVLIR</sequence>
<dbReference type="InterPro" id="IPR013783">
    <property type="entry name" value="Ig-like_fold"/>
</dbReference>
<keyword evidence="5" id="KW-0472">Membrane</keyword>
<evidence type="ECO:0000256" key="5">
    <source>
        <dbReference type="ARBA" id="ARBA00023136"/>
    </source>
</evidence>
<dbReference type="Pfam" id="PF13585">
    <property type="entry name" value="CHU_C"/>
    <property type="match status" value="1"/>
</dbReference>
<feature type="domain" description="PKD" evidence="7">
    <location>
        <begin position="105"/>
        <end position="175"/>
    </location>
</feature>
<dbReference type="SUPFAM" id="SSF49299">
    <property type="entry name" value="PKD domain"/>
    <property type="match status" value="6"/>
</dbReference>
<proteinExistence type="predicted"/>
<feature type="domain" description="PKD" evidence="7">
    <location>
        <begin position="385"/>
        <end position="449"/>
    </location>
</feature>
<keyword evidence="2" id="KW-0812">Transmembrane</keyword>
<dbReference type="PANTHER" id="PTHR46730:SF1">
    <property type="entry name" value="PLAT DOMAIN-CONTAINING PROTEIN"/>
    <property type="match status" value="1"/>
</dbReference>
<evidence type="ECO:0000256" key="1">
    <source>
        <dbReference type="ARBA" id="ARBA00004141"/>
    </source>
</evidence>
<dbReference type="InterPro" id="IPR022409">
    <property type="entry name" value="PKD/Chitinase_dom"/>
</dbReference>
<dbReference type="EMBL" id="QFOI01000042">
    <property type="protein sequence ID" value="PZP51111.1"/>
    <property type="molecule type" value="Genomic_DNA"/>
</dbReference>
<dbReference type="GO" id="GO:0005886">
    <property type="term" value="C:plasma membrane"/>
    <property type="evidence" value="ECO:0007669"/>
    <property type="project" value="TreeGrafter"/>
</dbReference>
<evidence type="ECO:0000256" key="2">
    <source>
        <dbReference type="ARBA" id="ARBA00022692"/>
    </source>
</evidence>